<gene>
    <name evidence="3" type="ORF">ACFSW7_08720</name>
</gene>
<reference evidence="4" key="1">
    <citation type="journal article" date="2019" name="Int. J. Syst. Evol. Microbiol.">
        <title>The Global Catalogue of Microorganisms (GCM) 10K type strain sequencing project: providing services to taxonomists for standard genome sequencing and annotation.</title>
        <authorList>
            <consortium name="The Broad Institute Genomics Platform"/>
            <consortium name="The Broad Institute Genome Sequencing Center for Infectious Disease"/>
            <person name="Wu L."/>
            <person name="Ma J."/>
        </authorList>
    </citation>
    <scope>NUCLEOTIDE SEQUENCE [LARGE SCALE GENOMIC DNA]</scope>
    <source>
        <strain evidence="4">TISTR 1514</strain>
    </source>
</reference>
<dbReference type="PANTHER" id="PTHR30486">
    <property type="entry name" value="TWITCHING MOTILITY PROTEIN PILT"/>
    <property type="match status" value="1"/>
</dbReference>
<comment type="similarity">
    <text evidence="1">Belongs to the GSP E family.</text>
</comment>
<sequence>MRDRVEREGIELEPGSKSALELVRSEVRAYGERALGGEARLLRDEASTVRAVLANVTGFGVLQQYLDDPEIEEIWVNAPSRVFVARAGVASLTNTVISESDLRDLVERMLRSTGRRLDLSSPFVDASLPDNSRLHVVIPDVARRYPSVNIRKFIRRIRDLAALVEREAMTAEAATFLRTAVRCGLNILVSGATHTGKTTLVGALLAAGDPNDRIVTVEETFELDVVARDVVAMQCRPASLEGTGEITLRRLVKEALRMRPDRLVVGEVREAEALELLVALNSGIPGMCTIHANSARDALVKLATLPLLAGRNIDSSFVIPTIASTIDLVVHLEHTPNGGRRVAEVLAPTGAVHGGVIEATTIFRREHGALVSTGMTLTRDEKLRRHGIEPERLLGANA</sequence>
<organism evidence="3 4">
    <name type="scientific">Gulosibacter faecalis</name>
    <dbReference type="NCBI Taxonomy" id="272240"/>
    <lineage>
        <taxon>Bacteria</taxon>
        <taxon>Bacillati</taxon>
        <taxon>Actinomycetota</taxon>
        <taxon>Actinomycetes</taxon>
        <taxon>Micrococcales</taxon>
        <taxon>Microbacteriaceae</taxon>
        <taxon>Gulosibacter</taxon>
    </lineage>
</organism>
<dbReference type="Proteomes" id="UP001597492">
    <property type="component" value="Unassembled WGS sequence"/>
</dbReference>
<keyword evidence="4" id="KW-1185">Reference proteome</keyword>
<name>A0ABW5UYD6_9MICO</name>
<dbReference type="InterPro" id="IPR050921">
    <property type="entry name" value="T4SS_GSP_E_ATPase"/>
</dbReference>
<evidence type="ECO:0000313" key="3">
    <source>
        <dbReference type="EMBL" id="MFD2758460.1"/>
    </source>
</evidence>
<evidence type="ECO:0000259" key="2">
    <source>
        <dbReference type="Pfam" id="PF00437"/>
    </source>
</evidence>
<comment type="caution">
    <text evidence="3">The sequence shown here is derived from an EMBL/GenBank/DDBJ whole genome shotgun (WGS) entry which is preliminary data.</text>
</comment>
<dbReference type="Gene3D" id="3.30.450.380">
    <property type="match status" value="1"/>
</dbReference>
<evidence type="ECO:0000313" key="4">
    <source>
        <dbReference type="Proteomes" id="UP001597492"/>
    </source>
</evidence>
<dbReference type="CDD" id="cd01130">
    <property type="entry name" value="VirB11-like_ATPase"/>
    <property type="match status" value="1"/>
</dbReference>
<dbReference type="PANTHER" id="PTHR30486:SF6">
    <property type="entry name" value="TYPE IV PILUS RETRACTATION ATPASE PILT"/>
    <property type="match status" value="1"/>
</dbReference>
<accession>A0ABW5UYD6</accession>
<dbReference type="InterPro" id="IPR001482">
    <property type="entry name" value="T2SS/T4SS_dom"/>
</dbReference>
<dbReference type="InterPro" id="IPR027417">
    <property type="entry name" value="P-loop_NTPase"/>
</dbReference>
<proteinExistence type="inferred from homology"/>
<evidence type="ECO:0000256" key="1">
    <source>
        <dbReference type="ARBA" id="ARBA00006611"/>
    </source>
</evidence>
<protein>
    <submittedName>
        <fullName evidence="3">CpaF family protein</fullName>
    </submittedName>
</protein>
<dbReference type="Gene3D" id="3.40.50.300">
    <property type="entry name" value="P-loop containing nucleotide triphosphate hydrolases"/>
    <property type="match status" value="1"/>
</dbReference>
<dbReference type="RefSeq" id="WP_110463759.1">
    <property type="nucleotide sequence ID" value="NZ_JBHUNE010000006.1"/>
</dbReference>
<dbReference type="EMBL" id="JBHUNE010000006">
    <property type="protein sequence ID" value="MFD2758460.1"/>
    <property type="molecule type" value="Genomic_DNA"/>
</dbReference>
<feature type="domain" description="Bacterial type II secretion system protein E" evidence="2">
    <location>
        <begin position="58"/>
        <end position="330"/>
    </location>
</feature>
<dbReference type="SUPFAM" id="SSF52540">
    <property type="entry name" value="P-loop containing nucleoside triphosphate hydrolases"/>
    <property type="match status" value="1"/>
</dbReference>
<dbReference type="Pfam" id="PF00437">
    <property type="entry name" value="T2SSE"/>
    <property type="match status" value="1"/>
</dbReference>